<evidence type="ECO:0000313" key="1">
    <source>
        <dbReference type="EMBL" id="KAI4465420.1"/>
    </source>
</evidence>
<protein>
    <submittedName>
        <fullName evidence="1">Uncharacterized protein</fullName>
    </submittedName>
</protein>
<reference evidence="1" key="1">
    <citation type="submission" date="2022-04" db="EMBL/GenBank/DDBJ databases">
        <title>Chromosome-scale genome assembly of Holotrichia oblita Faldermann.</title>
        <authorList>
            <person name="Rongchong L."/>
        </authorList>
    </citation>
    <scope>NUCLEOTIDE SEQUENCE</scope>
    <source>
        <strain evidence="1">81SQS9</strain>
    </source>
</reference>
<accession>A0ACB9TF50</accession>
<name>A0ACB9TF50_HOLOL</name>
<gene>
    <name evidence="1" type="ORF">MML48_3g00016624</name>
</gene>
<dbReference type="Proteomes" id="UP001056778">
    <property type="component" value="Chromosome 3"/>
</dbReference>
<evidence type="ECO:0000313" key="2">
    <source>
        <dbReference type="Proteomes" id="UP001056778"/>
    </source>
</evidence>
<comment type="caution">
    <text evidence="1">The sequence shown here is derived from an EMBL/GenBank/DDBJ whole genome shotgun (WGS) entry which is preliminary data.</text>
</comment>
<keyword evidence="2" id="KW-1185">Reference proteome</keyword>
<proteinExistence type="predicted"/>
<dbReference type="EMBL" id="CM043017">
    <property type="protein sequence ID" value="KAI4465420.1"/>
    <property type="molecule type" value="Genomic_DNA"/>
</dbReference>
<sequence length="100" mass="11493">MGGYEREQQRLLKLMEGVLTDSEYDDEVDEEEEDFVETREEDSESEQDAESDGVEENGPYFIGKDGVTKRSKHMTKARNVRTKSINLVKHLPGVKKITKI</sequence>
<organism evidence="1 2">
    <name type="scientific">Holotrichia oblita</name>
    <name type="common">Chafer beetle</name>
    <dbReference type="NCBI Taxonomy" id="644536"/>
    <lineage>
        <taxon>Eukaryota</taxon>
        <taxon>Metazoa</taxon>
        <taxon>Ecdysozoa</taxon>
        <taxon>Arthropoda</taxon>
        <taxon>Hexapoda</taxon>
        <taxon>Insecta</taxon>
        <taxon>Pterygota</taxon>
        <taxon>Neoptera</taxon>
        <taxon>Endopterygota</taxon>
        <taxon>Coleoptera</taxon>
        <taxon>Polyphaga</taxon>
        <taxon>Scarabaeiformia</taxon>
        <taxon>Scarabaeidae</taxon>
        <taxon>Melolonthinae</taxon>
        <taxon>Holotrichia</taxon>
    </lineage>
</organism>